<protein>
    <recommendedName>
        <fullName evidence="3">Outer membrane protein beta-barrel domain-containing protein</fullName>
    </recommendedName>
</protein>
<name>A0A5K7S6P6_9BACT</name>
<accession>A0A5K7S6P6</accession>
<evidence type="ECO:0008006" key="3">
    <source>
        <dbReference type="Google" id="ProtNLM"/>
    </source>
</evidence>
<evidence type="ECO:0000313" key="1">
    <source>
        <dbReference type="EMBL" id="BBE17189.1"/>
    </source>
</evidence>
<dbReference type="Proteomes" id="UP001193389">
    <property type="component" value="Chromosome"/>
</dbReference>
<dbReference type="EMBL" id="AP018694">
    <property type="protein sequence ID" value="BBE17189.1"/>
    <property type="molecule type" value="Genomic_DNA"/>
</dbReference>
<gene>
    <name evidence="1" type="ORF">AQPE_1338</name>
</gene>
<proteinExistence type="predicted"/>
<evidence type="ECO:0000313" key="2">
    <source>
        <dbReference type="Proteomes" id="UP001193389"/>
    </source>
</evidence>
<keyword evidence="2" id="KW-1185">Reference proteome</keyword>
<reference evidence="1" key="1">
    <citation type="journal article" date="2020" name="Int. J. Syst. Evol. Microbiol.">
        <title>Aquipluma nitroreducens gen. nov. sp. nov., a novel facultatively anaerobic bacterium isolated from a freshwater lake.</title>
        <authorList>
            <person name="Watanabe M."/>
            <person name="Kojima H."/>
            <person name="Fukui M."/>
        </authorList>
    </citation>
    <scope>NUCLEOTIDE SEQUENCE</scope>
    <source>
        <strain evidence="1">MeG22</strain>
    </source>
</reference>
<dbReference type="RefSeq" id="WP_318350207.1">
    <property type="nucleotide sequence ID" value="NZ_AP018694.1"/>
</dbReference>
<organism evidence="1 2">
    <name type="scientific">Aquipluma nitroreducens</name>
    <dbReference type="NCBI Taxonomy" id="2010828"/>
    <lineage>
        <taxon>Bacteria</taxon>
        <taxon>Pseudomonadati</taxon>
        <taxon>Bacteroidota</taxon>
        <taxon>Bacteroidia</taxon>
        <taxon>Marinilabiliales</taxon>
        <taxon>Prolixibacteraceae</taxon>
        <taxon>Aquipluma</taxon>
    </lineage>
</organism>
<dbReference type="KEGG" id="anf:AQPE_1338"/>
<sequence>MKQILILILTGLILVPAFAQKSKKDIVYLKSGGIIKGQLITHDLDIVKINSAGNEWVFKIADVDSISKYSKAVRERNPNQNYFFDTSLGVLLGNSGNSQKAPFSFMTSFNYKVADKLYLGAGLGAEFLDETYMPAFAQVQYKFRETRFTPFVNLQVGYQVPLEKESRQNFNNYYVDYSSSYWPGYQTNQKLDTEGGFLINPSFGFQRHTSDNFGWFFAFGYRYHQLKYSGDNGYKLETNFSRLSLKIGFIFN</sequence>
<dbReference type="AlphaFoldDB" id="A0A5K7S6P6"/>